<proteinExistence type="predicted"/>
<evidence type="ECO:0000313" key="1">
    <source>
        <dbReference type="EMBL" id="KGN73708.1"/>
    </source>
</evidence>
<evidence type="ECO:0000313" key="2">
    <source>
        <dbReference type="Proteomes" id="UP000030103"/>
    </source>
</evidence>
<protein>
    <recommendedName>
        <fullName evidence="3">Transcriptional accessory protein</fullName>
    </recommendedName>
</protein>
<name>A0A0A2E467_9PORP</name>
<evidence type="ECO:0008006" key="3">
    <source>
        <dbReference type="Google" id="ProtNLM"/>
    </source>
</evidence>
<organism evidence="1 2">
    <name type="scientific">Porphyromonas macacae</name>
    <dbReference type="NCBI Taxonomy" id="28115"/>
    <lineage>
        <taxon>Bacteria</taxon>
        <taxon>Pseudomonadati</taxon>
        <taxon>Bacteroidota</taxon>
        <taxon>Bacteroidia</taxon>
        <taxon>Bacteroidales</taxon>
        <taxon>Porphyromonadaceae</taxon>
        <taxon>Porphyromonas</taxon>
    </lineage>
</organism>
<comment type="caution">
    <text evidence="1">The sequence shown here is derived from an EMBL/GenBank/DDBJ whole genome shotgun (WGS) entry which is preliminary data.</text>
</comment>
<dbReference type="STRING" id="28115.HQ47_07115"/>
<dbReference type="OrthoDB" id="9813817at2"/>
<dbReference type="EMBL" id="JRFA01000019">
    <property type="protein sequence ID" value="KGN73708.1"/>
    <property type="molecule type" value="Genomic_DNA"/>
</dbReference>
<dbReference type="AlphaFoldDB" id="A0A0A2E467"/>
<dbReference type="RefSeq" id="WP_036874311.1">
    <property type="nucleotide sequence ID" value="NZ_JASBZX010000013.1"/>
</dbReference>
<sequence>MEEDKENKDSVSINLDDSLVEGVYSNLAIVMHSQSEFILDFIRLLPHQQQSRVKSRIVMSPDNVKRLAHLLLKNLEDYEQNFGEIYLPEMSSSKSDEAEFQFPRHLKGEA</sequence>
<dbReference type="eggNOG" id="ENOG5032ZFU">
    <property type="taxonomic scope" value="Bacteria"/>
</dbReference>
<keyword evidence="2" id="KW-1185">Reference proteome</keyword>
<dbReference type="Pfam" id="PF11950">
    <property type="entry name" value="DUF3467"/>
    <property type="match status" value="1"/>
</dbReference>
<dbReference type="InterPro" id="IPR021857">
    <property type="entry name" value="DUF3467"/>
</dbReference>
<gene>
    <name evidence="1" type="ORF">HQ47_07115</name>
</gene>
<accession>A0A0A2E467</accession>
<reference evidence="1 2" key="1">
    <citation type="submission" date="2014-09" db="EMBL/GenBank/DDBJ databases">
        <title>Draft Genome Sequence of Porphyromonas macacae COT-192_OH2859.</title>
        <authorList>
            <person name="Wallis C."/>
            <person name="Deusch O."/>
            <person name="O'Flynn C."/>
            <person name="Davis I."/>
            <person name="Horsfall A."/>
            <person name="Kirkwood N."/>
            <person name="Harris S."/>
            <person name="Eisen J.A."/>
            <person name="Coil D.A."/>
            <person name="Darling A.E."/>
            <person name="Jospin G."/>
            <person name="Alexiev A."/>
        </authorList>
    </citation>
    <scope>NUCLEOTIDE SEQUENCE [LARGE SCALE GENOMIC DNA]</scope>
    <source>
        <strain evidence="2">COT-192 OH2859</strain>
    </source>
</reference>
<dbReference type="Proteomes" id="UP000030103">
    <property type="component" value="Unassembled WGS sequence"/>
</dbReference>